<dbReference type="RefSeq" id="WP_158023149.1">
    <property type="nucleotide sequence ID" value="NZ_LN885086.1"/>
</dbReference>
<dbReference type="Pfam" id="PF00571">
    <property type="entry name" value="CBS"/>
    <property type="match status" value="2"/>
</dbReference>
<dbReference type="InterPro" id="IPR051462">
    <property type="entry name" value="CBS_domain-containing"/>
</dbReference>
<evidence type="ECO:0000256" key="1">
    <source>
        <dbReference type="ARBA" id="ARBA00022737"/>
    </source>
</evidence>
<evidence type="ECO:0000313" key="5">
    <source>
        <dbReference type="Proteomes" id="UP000066284"/>
    </source>
</evidence>
<dbReference type="InterPro" id="IPR046342">
    <property type="entry name" value="CBS_dom_sf"/>
</dbReference>
<dbReference type="Gene3D" id="2.40.10.220">
    <property type="entry name" value="predicted glycosyltransferase like domains"/>
    <property type="match status" value="1"/>
</dbReference>
<feature type="domain" description="CBS" evidence="3">
    <location>
        <begin position="14"/>
        <end position="73"/>
    </location>
</feature>
<dbReference type="Proteomes" id="UP000066284">
    <property type="component" value="Chromosome 1"/>
</dbReference>
<evidence type="ECO:0000256" key="2">
    <source>
        <dbReference type="PROSITE-ProRule" id="PRU00703"/>
    </source>
</evidence>
<dbReference type="SUPFAM" id="SSF54631">
    <property type="entry name" value="CBS-domain pair"/>
    <property type="match status" value="1"/>
</dbReference>
<sequence>MAANHGDTVVAHMMTPGVVQIPGDVSVTEAASLMERERMPCLLVKDTEASYGLMTPTDIVRKVVAQGLEPDDIEVRTIMTQPVQFIEYDRLVDEASTLMMSSGSPILIVTKEQLPVGVLTVRDLILSPQRRAVQIPAVIQVLEESDPPRECQAVIVQLSHVGALVQSLLSLLPDTPVLLSFSLPDFVTPLTIRGTVVAHPGRIGSTGDTLRSSQATTEIQFSDLSPSDQSKIKAWMLQHATTDRDLP</sequence>
<dbReference type="PANTHER" id="PTHR48108">
    <property type="entry name" value="CBS DOMAIN-CONTAINING PROTEIN CBSX2, CHLOROPLASTIC"/>
    <property type="match status" value="1"/>
</dbReference>
<keyword evidence="5" id="KW-1185">Reference proteome</keyword>
<feature type="domain" description="CBS" evidence="3">
    <location>
        <begin position="79"/>
        <end position="135"/>
    </location>
</feature>
<name>A0A0S4KUY0_9BACT</name>
<protein>
    <recommendedName>
        <fullName evidence="3">CBS domain-containing protein</fullName>
    </recommendedName>
</protein>
<evidence type="ECO:0000313" key="4">
    <source>
        <dbReference type="EMBL" id="CUQ65458.1"/>
    </source>
</evidence>
<accession>A0A0S4KUY0</accession>
<evidence type="ECO:0000259" key="3">
    <source>
        <dbReference type="PROSITE" id="PS51371"/>
    </source>
</evidence>
<reference evidence="5" key="1">
    <citation type="submission" date="2015-09" db="EMBL/GenBank/DDBJ databases">
        <authorList>
            <person name="Daims H."/>
        </authorList>
    </citation>
    <scope>NUCLEOTIDE SEQUENCE [LARGE SCALE GENOMIC DNA]</scope>
</reference>
<dbReference type="PROSITE" id="PS51371">
    <property type="entry name" value="CBS"/>
    <property type="match status" value="2"/>
</dbReference>
<gene>
    <name evidence="4" type="ORF">NITINOP_0482</name>
</gene>
<proteinExistence type="predicted"/>
<dbReference type="InterPro" id="IPR000644">
    <property type="entry name" value="CBS_dom"/>
</dbReference>
<organism evidence="4 5">
    <name type="scientific">Candidatus Nitrospira inopinata</name>
    <dbReference type="NCBI Taxonomy" id="1715989"/>
    <lineage>
        <taxon>Bacteria</taxon>
        <taxon>Pseudomonadati</taxon>
        <taxon>Nitrospirota</taxon>
        <taxon>Nitrospiria</taxon>
        <taxon>Nitrospirales</taxon>
        <taxon>Nitrospiraceae</taxon>
        <taxon>Nitrospira</taxon>
    </lineage>
</organism>
<dbReference type="Gene3D" id="3.10.580.10">
    <property type="entry name" value="CBS-domain"/>
    <property type="match status" value="1"/>
</dbReference>
<dbReference type="EMBL" id="LN885086">
    <property type="protein sequence ID" value="CUQ65458.1"/>
    <property type="molecule type" value="Genomic_DNA"/>
</dbReference>
<keyword evidence="2" id="KW-0129">CBS domain</keyword>
<dbReference type="KEGG" id="nio:NITINOP_0482"/>
<dbReference type="STRING" id="1715989.NITINOP_0482"/>
<dbReference type="AlphaFoldDB" id="A0A0S4KUY0"/>
<dbReference type="PANTHER" id="PTHR48108:SF31">
    <property type="entry name" value="CBS DOMAIN AND CYCLIC NUCLEOTIDE-REGULATED NUCLEOTIDYLTRANSFERASE"/>
    <property type="match status" value="1"/>
</dbReference>
<dbReference type="OrthoDB" id="9771532at2"/>
<keyword evidence="1" id="KW-0677">Repeat</keyword>